<reference evidence="2 3" key="1">
    <citation type="journal article" date="2014" name="Proc. Natl. Acad. Sci. U.S.A.">
        <title>Functional type 2 photosynthetic reaction centers found in the rare bacterial phylum Gemmatimonadetes.</title>
        <authorList>
            <person name="Zeng Y."/>
            <person name="Feng F."/>
            <person name="Medova H."/>
            <person name="Dean J."/>
            <person name="Koblizek M."/>
        </authorList>
    </citation>
    <scope>NUCLEOTIDE SEQUENCE [LARGE SCALE GENOMIC DNA]</scope>
    <source>
        <strain evidence="2 3">AP64</strain>
    </source>
</reference>
<dbReference type="AlphaFoldDB" id="A0A143BKX0"/>
<keyword evidence="3" id="KW-1185">Reference proteome</keyword>
<keyword evidence="1" id="KW-1133">Transmembrane helix</keyword>
<dbReference type="KEGG" id="gph:GEMMAAP_11370"/>
<protein>
    <recommendedName>
        <fullName evidence="4">Prepilin-type N-terminal cleavage/methylation domain-containing protein</fullName>
    </recommendedName>
</protein>
<keyword evidence="1" id="KW-0812">Transmembrane</keyword>
<name>A0A143BKX0_9BACT</name>
<proteinExistence type="predicted"/>
<evidence type="ECO:0000313" key="2">
    <source>
        <dbReference type="EMBL" id="AMW05245.1"/>
    </source>
</evidence>
<gene>
    <name evidence="2" type="ORF">GEMMAAP_11370</name>
</gene>
<reference evidence="2 3" key="2">
    <citation type="journal article" date="2016" name="Environ. Microbiol. Rep.">
        <title>Metagenomic evidence for the presence of phototrophic Gemmatimonadetes bacteria in diverse environments.</title>
        <authorList>
            <person name="Zeng Y."/>
            <person name="Baumbach J."/>
            <person name="Barbosa E.G."/>
            <person name="Azevedo V."/>
            <person name="Zhang C."/>
            <person name="Koblizek M."/>
        </authorList>
    </citation>
    <scope>NUCLEOTIDE SEQUENCE [LARGE SCALE GENOMIC DNA]</scope>
    <source>
        <strain evidence="2 3">AP64</strain>
    </source>
</reference>
<dbReference type="STRING" id="1379270.GEMMAAP_11370"/>
<accession>A0A143BKX0</accession>
<feature type="transmembrane region" description="Helical" evidence="1">
    <location>
        <begin position="21"/>
        <end position="41"/>
    </location>
</feature>
<keyword evidence="1" id="KW-0472">Membrane</keyword>
<evidence type="ECO:0000256" key="1">
    <source>
        <dbReference type="SAM" id="Phobius"/>
    </source>
</evidence>
<sequence length="131" mass="13901">MRTSSRRSPARPALPRSRDGITLVEILFAVIMLAVAVGGLLGSSASVARQMGGGSTQMVAASLAQARLDSLTSLSCAQLAAGAAYGSTNQRGVQESWTVTDGRNIKTIDVRIAVPRRVNQLRYQMVIPCRD</sequence>
<dbReference type="EMBL" id="CP011454">
    <property type="protein sequence ID" value="AMW05245.1"/>
    <property type="molecule type" value="Genomic_DNA"/>
</dbReference>
<dbReference type="RefSeq" id="WP_026849663.1">
    <property type="nucleotide sequence ID" value="NZ_CP011454.1"/>
</dbReference>
<organism evidence="2 3">
    <name type="scientific">Gemmatimonas phototrophica</name>
    <dbReference type="NCBI Taxonomy" id="1379270"/>
    <lineage>
        <taxon>Bacteria</taxon>
        <taxon>Pseudomonadati</taxon>
        <taxon>Gemmatimonadota</taxon>
        <taxon>Gemmatimonadia</taxon>
        <taxon>Gemmatimonadales</taxon>
        <taxon>Gemmatimonadaceae</taxon>
        <taxon>Gemmatimonas</taxon>
    </lineage>
</organism>
<dbReference type="eggNOG" id="ENOG502ZE2C">
    <property type="taxonomic scope" value="Bacteria"/>
</dbReference>
<evidence type="ECO:0008006" key="4">
    <source>
        <dbReference type="Google" id="ProtNLM"/>
    </source>
</evidence>
<evidence type="ECO:0000313" key="3">
    <source>
        <dbReference type="Proteomes" id="UP000076404"/>
    </source>
</evidence>
<dbReference type="Proteomes" id="UP000076404">
    <property type="component" value="Chromosome"/>
</dbReference>